<dbReference type="PATRIC" id="fig|882800.3.peg.1617"/>
<dbReference type="Proteomes" id="UP000004382">
    <property type="component" value="Unassembled WGS sequence"/>
</dbReference>
<proteinExistence type="predicted"/>
<evidence type="ECO:0000313" key="2">
    <source>
        <dbReference type="Proteomes" id="UP000004382"/>
    </source>
</evidence>
<dbReference type="EMBL" id="AGJK01000031">
    <property type="protein sequence ID" value="EHP93426.1"/>
    <property type="molecule type" value="Genomic_DNA"/>
</dbReference>
<organism evidence="1 2">
    <name type="scientific">Methylorubrum extorquens DSM 13060</name>
    <dbReference type="NCBI Taxonomy" id="882800"/>
    <lineage>
        <taxon>Bacteria</taxon>
        <taxon>Pseudomonadati</taxon>
        <taxon>Pseudomonadota</taxon>
        <taxon>Alphaproteobacteria</taxon>
        <taxon>Hyphomicrobiales</taxon>
        <taxon>Methylobacteriaceae</taxon>
        <taxon>Methylorubrum</taxon>
    </lineage>
</organism>
<protein>
    <submittedName>
        <fullName evidence="1">Uncharacterized protein</fullName>
    </submittedName>
</protein>
<sequence length="105" mass="11254">MLMLHTAISKSDVTSAEMHARNSKSFAALIRKHADISDQADRALDQVVEGAHAIAAAYRSFGMMGRNGEAPIEAARNSALEAYDRLTRLVDGAQPSEMARVLGIG</sequence>
<evidence type="ECO:0000313" key="1">
    <source>
        <dbReference type="EMBL" id="EHP93426.1"/>
    </source>
</evidence>
<gene>
    <name evidence="1" type="ORF">MetexDRAFT_1647</name>
</gene>
<comment type="caution">
    <text evidence="1">The sequence shown here is derived from an EMBL/GenBank/DDBJ whole genome shotgun (WGS) entry which is preliminary data.</text>
</comment>
<dbReference type="RefSeq" id="WP_003598714.1">
    <property type="nucleotide sequence ID" value="NZ_AGJK01000031.1"/>
</dbReference>
<accession>H1KG85</accession>
<reference evidence="1 2" key="1">
    <citation type="submission" date="2011-09" db="EMBL/GenBank/DDBJ databases">
        <title>The draft genome of Methylobacterium extorquens DSM 13060.</title>
        <authorList>
            <consortium name="US DOE Joint Genome Institute (JGI-PGF)"/>
            <person name="Lucas S."/>
            <person name="Han J."/>
            <person name="Lapidus A."/>
            <person name="Cheng J.-F."/>
            <person name="Goodwin L."/>
            <person name="Pitluck S."/>
            <person name="Peters L."/>
            <person name="Land M.L."/>
            <person name="Hauser L."/>
            <person name="Koskimaki J."/>
            <person name="Halonen O."/>
            <person name="Pirttila A."/>
            <person name="Frank C."/>
            <person name="Woyke T.J."/>
        </authorList>
    </citation>
    <scope>NUCLEOTIDE SEQUENCE [LARGE SCALE GENOMIC DNA]</scope>
    <source>
        <strain evidence="1 2">DSM 13060</strain>
    </source>
</reference>
<dbReference type="AlphaFoldDB" id="H1KG85"/>
<name>H1KG85_METEX</name>